<name>A0A0C2N827_THEKT</name>
<proteinExistence type="predicted"/>
<accession>A0A0C2N827</accession>
<evidence type="ECO:0000313" key="2">
    <source>
        <dbReference type="Proteomes" id="UP000031668"/>
    </source>
</evidence>
<keyword evidence="2" id="KW-1185">Reference proteome</keyword>
<dbReference type="Proteomes" id="UP000031668">
    <property type="component" value="Unassembled WGS sequence"/>
</dbReference>
<gene>
    <name evidence="1" type="ORF">RF11_09733</name>
</gene>
<dbReference type="EMBL" id="JWZT01001202">
    <property type="protein sequence ID" value="KII72485.1"/>
    <property type="molecule type" value="Genomic_DNA"/>
</dbReference>
<dbReference type="AlphaFoldDB" id="A0A0C2N827"/>
<evidence type="ECO:0000313" key="1">
    <source>
        <dbReference type="EMBL" id="KII72485.1"/>
    </source>
</evidence>
<reference evidence="1 2" key="1">
    <citation type="journal article" date="2014" name="Genome Biol. Evol.">
        <title>The genome of the myxosporean Thelohanellus kitauei shows adaptations to nutrient acquisition within its fish host.</title>
        <authorList>
            <person name="Yang Y."/>
            <person name="Xiong J."/>
            <person name="Zhou Z."/>
            <person name="Huo F."/>
            <person name="Miao W."/>
            <person name="Ran C."/>
            <person name="Liu Y."/>
            <person name="Zhang J."/>
            <person name="Feng J."/>
            <person name="Wang M."/>
            <person name="Wang M."/>
            <person name="Wang L."/>
            <person name="Yao B."/>
        </authorList>
    </citation>
    <scope>NUCLEOTIDE SEQUENCE [LARGE SCALE GENOMIC DNA]</scope>
    <source>
        <strain evidence="1">Wuqing</strain>
    </source>
</reference>
<protein>
    <submittedName>
        <fullName evidence="1">Uncharacterized protein</fullName>
    </submittedName>
</protein>
<comment type="caution">
    <text evidence="1">The sequence shown here is derived from an EMBL/GenBank/DDBJ whole genome shotgun (WGS) entry which is preliminary data.</text>
</comment>
<sequence length="157" mass="18583">MVKISDKEYHEFNDNNSRALSNAIEKKFCLHIPRFDDFHKEISCEGHECHLQTIQIYRPRLKYEYYAMTQSKITKLLDLKTCMGNFALNVQGLRNKNNDEQRKAFVKMVKFMTGENMRCCKILNGLLYNDVKPISMNLIKEMLISKFKDQMHSDPCF</sequence>
<organism evidence="1 2">
    <name type="scientific">Thelohanellus kitauei</name>
    <name type="common">Myxosporean</name>
    <dbReference type="NCBI Taxonomy" id="669202"/>
    <lineage>
        <taxon>Eukaryota</taxon>
        <taxon>Metazoa</taxon>
        <taxon>Cnidaria</taxon>
        <taxon>Myxozoa</taxon>
        <taxon>Myxosporea</taxon>
        <taxon>Bivalvulida</taxon>
        <taxon>Platysporina</taxon>
        <taxon>Myxobolidae</taxon>
        <taxon>Thelohanellus</taxon>
    </lineage>
</organism>